<feature type="domain" description="DUF7588" evidence="2">
    <location>
        <begin position="358"/>
        <end position="418"/>
    </location>
</feature>
<comment type="caution">
    <text evidence="4">The sequence shown here is derived from an EMBL/GenBank/DDBJ whole genome shotgun (WGS) entry which is preliminary data.</text>
</comment>
<feature type="region of interest" description="Disordered" evidence="1">
    <location>
        <begin position="264"/>
        <end position="298"/>
    </location>
</feature>
<evidence type="ECO:0000259" key="3">
    <source>
        <dbReference type="Pfam" id="PF24925"/>
    </source>
</evidence>
<dbReference type="EMBL" id="JACXVP010000005">
    <property type="protein sequence ID" value="KAG5605965.1"/>
    <property type="molecule type" value="Genomic_DNA"/>
</dbReference>
<dbReference type="Proteomes" id="UP000824120">
    <property type="component" value="Chromosome 5"/>
</dbReference>
<feature type="region of interest" description="Disordered" evidence="1">
    <location>
        <begin position="953"/>
        <end position="972"/>
    </location>
</feature>
<dbReference type="OrthoDB" id="1364490at2759"/>
<evidence type="ECO:0000313" key="5">
    <source>
        <dbReference type="Proteomes" id="UP000824120"/>
    </source>
</evidence>
<evidence type="ECO:0000313" key="4">
    <source>
        <dbReference type="EMBL" id="KAG5605965.1"/>
    </source>
</evidence>
<name>A0A9J5Z1B5_SOLCO</name>
<evidence type="ECO:0000256" key="1">
    <source>
        <dbReference type="SAM" id="MobiDB-lite"/>
    </source>
</evidence>
<dbReference type="Pfam" id="PF24925">
    <property type="entry name" value="DUF7746"/>
    <property type="match status" value="1"/>
</dbReference>
<protein>
    <submittedName>
        <fullName evidence="4">Uncharacterized protein</fullName>
    </submittedName>
</protein>
<dbReference type="Pfam" id="PF24496">
    <property type="entry name" value="DUF7588"/>
    <property type="match status" value="1"/>
</dbReference>
<gene>
    <name evidence="4" type="ORF">H5410_027457</name>
</gene>
<dbReference type="PANTHER" id="PTHR33054">
    <property type="entry name" value="CCHC-TYPE DOMAIN-CONTAINING PROTEIN"/>
    <property type="match status" value="1"/>
</dbReference>
<dbReference type="AlphaFoldDB" id="A0A9J5Z1B5"/>
<evidence type="ECO:0000259" key="2">
    <source>
        <dbReference type="Pfam" id="PF24496"/>
    </source>
</evidence>
<dbReference type="InterPro" id="IPR056010">
    <property type="entry name" value="DUF7588"/>
</dbReference>
<dbReference type="InterPro" id="IPR056648">
    <property type="entry name" value="DUF7746"/>
</dbReference>
<feature type="compositionally biased region" description="Low complexity" evidence="1">
    <location>
        <begin position="264"/>
        <end position="277"/>
    </location>
</feature>
<sequence>MEQTSDTMDKQEAKIVKLENDLQNWSIPEEPYKKIYHLGNFSYLTRRNIKTCESTIAINNSLEIIRLLKDNDINCYKSDYNYLHIGLVQVAVKPLFRKGLDIPVCVILRDGRFLNFDDSMLGVLQSNLADGPVYFYCYPNFSVDINDPNVMDSLTLNVKTKNLNSKINTREIAIIYRVYYRLMKTHLAPKARHTNIRGETMLMEANHEHSSIFVPRTLQWKDILSSNDWRFKNIAQPFASHSERSQIERVIQFPDRSIELKFSDNPSSWSPSISCPSRPVPRPPSSSKTQEEVDDDDISVADNSKGKVIGVDFSGNIPKVFYQDIPGSPTASEMEPPKEKPSWLGMLKVNKVFERNPNVLQEQWTHPDNQVKRKWYVSSYTLKQRESFRDLWMKDMRRIGCEIEFFKWFEMIGRIENCTESLKVIINKWYTASNKVVKSITLPLEGINIPIAGTVTKASPFKEKSDKTCGLLTSNNYSNQILDIISRQIEDTKPSLNGRPTLASTSSNHNIETYPGFKIPKFSKKKFPKLFDTFEVTGSIIEKINARLNNFNISKKEDKTSNKVTILQEEPNPKSQEKSNLLQKLASSRFHNMKNYHNKPSFPDLQYEENAFLSTSSHEGRSITKWNIDGLAEHQVYNKLHEMGVAITAYKMRGLADRDAANMIIAGFTGMLKHWWDNYYTDEIKHLIINATTTETVVKTEGNTQTTSNVTREDACATLLYHIAKHFIGEPKLFQDRSLQILSNLSCPNLDNFIHYKHAFLSKVMIRPYCNLDFWKECFISGLPPLFADKVRTKIQDRNNGNIPYGNLTYGDLVSTINVVVLELCTDIKLKHQLKKEQPSSRKKLGSFCRDFGTSDEYSDDEDIDLDYDSDSRNRFLLELKNLLLNTDKPKTRLIIEPFNIKQIMNRSESHSEPSILDLRHEVSSLKEEIRNIKSRLCIVETDMLTNQVPKRTALQDLESNQSSSHEDLDDNIGIDLPNINNDNLVETFVTNIGNDTSTSAAPGVTVISSIRPQSHHIPVKIVVSKHIVINKIALLDSSADRNCIVKGIVPTKYLQKSTSKLYSAIGELLKINYKLSKAHICNNGICLTNDFVITEDINEDIILGIPFITQIKPYFTDLDGITTTIIGKDLHFPFVKTFSQDESNFVRENTVFRINNLSQQITFLKDEIRVKKIEQILKTPEIVTKTSNLQEKFEKEICSDFPNAFWERKNHILDLPYIEGFNEQAISTKARPIQMNHEMMEFCRKRD</sequence>
<dbReference type="InterPro" id="IPR028919">
    <property type="entry name" value="Viral_movement"/>
</dbReference>
<dbReference type="Pfam" id="PF22909">
    <property type="entry name" value="Caulimovir_coat_dom"/>
    <property type="match status" value="1"/>
</dbReference>
<proteinExistence type="predicted"/>
<reference evidence="4 5" key="1">
    <citation type="submission" date="2020-09" db="EMBL/GenBank/DDBJ databases">
        <title>De no assembly of potato wild relative species, Solanum commersonii.</title>
        <authorList>
            <person name="Cho K."/>
        </authorList>
    </citation>
    <scope>NUCLEOTIDE SEQUENCE [LARGE SCALE GENOMIC DNA]</scope>
    <source>
        <strain evidence="4">LZ3.2</strain>
        <tissue evidence="4">Leaf</tissue>
    </source>
</reference>
<keyword evidence="5" id="KW-1185">Reference proteome</keyword>
<accession>A0A9J5Z1B5</accession>
<dbReference type="CDD" id="cd00303">
    <property type="entry name" value="retropepsin_like"/>
    <property type="match status" value="1"/>
</dbReference>
<dbReference type="PANTHER" id="PTHR33054:SF9">
    <property type="entry name" value="CCHC-TYPE DOMAIN-CONTAINING PROTEIN"/>
    <property type="match status" value="1"/>
</dbReference>
<dbReference type="Pfam" id="PF01107">
    <property type="entry name" value="MP"/>
    <property type="match status" value="1"/>
</dbReference>
<feature type="domain" description="DUF7746" evidence="3">
    <location>
        <begin position="619"/>
        <end position="695"/>
    </location>
</feature>
<organism evidence="4 5">
    <name type="scientific">Solanum commersonii</name>
    <name type="common">Commerson's wild potato</name>
    <name type="synonym">Commerson's nightshade</name>
    <dbReference type="NCBI Taxonomy" id="4109"/>
    <lineage>
        <taxon>Eukaryota</taxon>
        <taxon>Viridiplantae</taxon>
        <taxon>Streptophyta</taxon>
        <taxon>Embryophyta</taxon>
        <taxon>Tracheophyta</taxon>
        <taxon>Spermatophyta</taxon>
        <taxon>Magnoliopsida</taxon>
        <taxon>eudicotyledons</taxon>
        <taxon>Gunneridae</taxon>
        <taxon>Pentapetalae</taxon>
        <taxon>asterids</taxon>
        <taxon>lamiids</taxon>
        <taxon>Solanales</taxon>
        <taxon>Solanaceae</taxon>
        <taxon>Solanoideae</taxon>
        <taxon>Solaneae</taxon>
        <taxon>Solanum</taxon>
    </lineage>
</organism>